<dbReference type="GO" id="GO:0016987">
    <property type="term" value="F:sigma factor activity"/>
    <property type="evidence" value="ECO:0007669"/>
    <property type="project" value="InterPro"/>
</dbReference>
<dbReference type="Pfam" id="PF08281">
    <property type="entry name" value="Sigma70_r4_2"/>
    <property type="match status" value="1"/>
</dbReference>
<evidence type="ECO:0000259" key="2">
    <source>
        <dbReference type="Pfam" id="PF04542"/>
    </source>
</evidence>
<feature type="domain" description="FecR protein" evidence="3">
    <location>
        <begin position="277"/>
        <end position="337"/>
    </location>
</feature>
<gene>
    <name evidence="5" type="ORF">EBQ24_06455</name>
</gene>
<feature type="compositionally biased region" description="Low complexity" evidence="1">
    <location>
        <begin position="224"/>
        <end position="238"/>
    </location>
</feature>
<dbReference type="SUPFAM" id="SSF88659">
    <property type="entry name" value="Sigma3 and sigma4 domains of RNA polymerase sigma factors"/>
    <property type="match status" value="1"/>
</dbReference>
<dbReference type="GO" id="GO:0006352">
    <property type="term" value="P:DNA-templated transcription initiation"/>
    <property type="evidence" value="ECO:0007669"/>
    <property type="project" value="InterPro"/>
</dbReference>
<dbReference type="Pfam" id="PF04542">
    <property type="entry name" value="Sigma70_r2"/>
    <property type="match status" value="1"/>
</dbReference>
<dbReference type="AlphaFoldDB" id="A0A3M6R349"/>
<dbReference type="GO" id="GO:0003677">
    <property type="term" value="F:DNA binding"/>
    <property type="evidence" value="ECO:0007669"/>
    <property type="project" value="InterPro"/>
</dbReference>
<dbReference type="InterPro" id="IPR013325">
    <property type="entry name" value="RNA_pol_sigma_r2"/>
</dbReference>
<dbReference type="Gene3D" id="1.10.1740.10">
    <property type="match status" value="1"/>
</dbReference>
<sequence>MPSARRSPSSAPLAPNWPAPAGFRAITARLQKQVQRRTGCAEDARDLVQDAWLRLLEQGEAARQLREPAAWLSAVAQHLALDHLRQQQAAARCGLPRQSSHGNGYGDGDGHNDGGHAPAIAPWQAQPDAAESLMYRQALDAVQAALHALPERAREAFLAHRLHGTPQAELAARHGVSLATIERDLQHASARLHAALLHWRGEHPGGHAASQARHAHQANHAHAAKAAQATKTAQSAPATRRRSLTALLGLAALGGSGLLSWRVWQYAAARPLLELALHTPRGQLARQALPDGSALTLDAASRAHITYRRALRHVQLLHGALFAEVAHDPQRPFVVEAALPQPAAATFAANAAGTTADTAATSIAQAAPDAPDAPDARPRVRITVLGTRFSVDMAPAGIDVRVAQGRVRVEWLSADGQPRSQRELHPGQGLRLSAASPAPIELPASSAASPGDDADQHAAPWRHGHLRFHAEPLAHAIARLARYQREDAAPIGLDARVAALAISGQVPLRHAHDWLQSLPAVLPVTVRRQGQGWHIGPRANPRARR</sequence>
<dbReference type="PANTHER" id="PTHR30273:SF2">
    <property type="entry name" value="PROTEIN FECR"/>
    <property type="match status" value="1"/>
</dbReference>
<evidence type="ECO:0000259" key="4">
    <source>
        <dbReference type="Pfam" id="PF08281"/>
    </source>
</evidence>
<dbReference type="InterPro" id="IPR007627">
    <property type="entry name" value="RNA_pol_sigma70_r2"/>
</dbReference>
<dbReference type="EMBL" id="RDQK01000013">
    <property type="protein sequence ID" value="RMX09529.1"/>
    <property type="molecule type" value="Genomic_DNA"/>
</dbReference>
<protein>
    <submittedName>
        <fullName evidence="5">Sigma-70 family RNA polymerase sigma factor</fullName>
    </submittedName>
</protein>
<dbReference type="Gene3D" id="1.10.10.10">
    <property type="entry name" value="Winged helix-like DNA-binding domain superfamily/Winged helix DNA-binding domain"/>
    <property type="match status" value="1"/>
</dbReference>
<evidence type="ECO:0000313" key="6">
    <source>
        <dbReference type="Proteomes" id="UP000281171"/>
    </source>
</evidence>
<dbReference type="Proteomes" id="UP000281171">
    <property type="component" value="Unassembled WGS sequence"/>
</dbReference>
<feature type="domain" description="RNA polymerase sigma-70 region 2" evidence="2">
    <location>
        <begin position="29"/>
        <end position="88"/>
    </location>
</feature>
<dbReference type="SUPFAM" id="SSF88946">
    <property type="entry name" value="Sigma2 domain of RNA polymerase sigma factors"/>
    <property type="match status" value="1"/>
</dbReference>
<feature type="compositionally biased region" description="Basic residues" evidence="1">
    <location>
        <begin position="213"/>
        <end position="223"/>
    </location>
</feature>
<dbReference type="InterPro" id="IPR012373">
    <property type="entry name" value="Ferrdict_sens_TM"/>
</dbReference>
<feature type="region of interest" description="Disordered" evidence="1">
    <location>
        <begin position="203"/>
        <end position="238"/>
    </location>
</feature>
<dbReference type="RefSeq" id="WP_122248203.1">
    <property type="nucleotide sequence ID" value="NZ_RDQK01000013.1"/>
</dbReference>
<dbReference type="GO" id="GO:0016989">
    <property type="term" value="F:sigma factor antagonist activity"/>
    <property type="evidence" value="ECO:0007669"/>
    <property type="project" value="TreeGrafter"/>
</dbReference>
<dbReference type="Pfam" id="PF04773">
    <property type="entry name" value="FecR"/>
    <property type="match status" value="1"/>
</dbReference>
<evidence type="ECO:0000259" key="3">
    <source>
        <dbReference type="Pfam" id="PF04773"/>
    </source>
</evidence>
<evidence type="ECO:0000313" key="5">
    <source>
        <dbReference type="EMBL" id="RMX09529.1"/>
    </source>
</evidence>
<name>A0A3M6R349_9BURK</name>
<dbReference type="NCBIfam" id="TIGR02937">
    <property type="entry name" value="sigma70-ECF"/>
    <property type="match status" value="1"/>
</dbReference>
<organism evidence="5 6">
    <name type="scientific">Allofranklinella schreckenbergeri</name>
    <dbReference type="NCBI Taxonomy" id="1076744"/>
    <lineage>
        <taxon>Bacteria</taxon>
        <taxon>Pseudomonadati</taxon>
        <taxon>Pseudomonadota</taxon>
        <taxon>Betaproteobacteria</taxon>
        <taxon>Burkholderiales</taxon>
        <taxon>Comamonadaceae</taxon>
        <taxon>Allofranklinella</taxon>
    </lineage>
</organism>
<reference evidence="5 6" key="1">
    <citation type="submission" date="2018-10" db="EMBL/GenBank/DDBJ databases">
        <title>Comamonadaceae CDC group NO-1 genome sequencing and assembly.</title>
        <authorList>
            <person name="Bernier A.-M."/>
            <person name="Bernard K."/>
        </authorList>
    </citation>
    <scope>NUCLEOTIDE SEQUENCE [LARGE SCALE GENOMIC DNA]</scope>
    <source>
        <strain evidence="5 6">NML180581</strain>
    </source>
</reference>
<accession>A0A3M6R349</accession>
<dbReference type="InterPro" id="IPR013324">
    <property type="entry name" value="RNA_pol_sigma_r3/r4-like"/>
</dbReference>
<dbReference type="InterPro" id="IPR006860">
    <property type="entry name" value="FecR"/>
</dbReference>
<dbReference type="InterPro" id="IPR036388">
    <property type="entry name" value="WH-like_DNA-bd_sf"/>
</dbReference>
<dbReference type="PANTHER" id="PTHR30273">
    <property type="entry name" value="PERIPLASMIC SIGNAL SENSOR AND SIGMA FACTOR ACTIVATOR FECR-RELATED"/>
    <property type="match status" value="1"/>
</dbReference>
<dbReference type="InterPro" id="IPR014284">
    <property type="entry name" value="RNA_pol_sigma-70_dom"/>
</dbReference>
<dbReference type="InterPro" id="IPR013249">
    <property type="entry name" value="RNA_pol_sigma70_r4_t2"/>
</dbReference>
<feature type="region of interest" description="Disordered" evidence="1">
    <location>
        <begin position="91"/>
        <end position="120"/>
    </location>
</feature>
<dbReference type="Gene3D" id="2.60.120.1440">
    <property type="match status" value="2"/>
</dbReference>
<evidence type="ECO:0000256" key="1">
    <source>
        <dbReference type="SAM" id="MobiDB-lite"/>
    </source>
</evidence>
<proteinExistence type="predicted"/>
<feature type="domain" description="RNA polymerase sigma factor 70 region 4 type 2" evidence="4">
    <location>
        <begin position="140"/>
        <end position="192"/>
    </location>
</feature>
<comment type="caution">
    <text evidence="5">The sequence shown here is derived from an EMBL/GenBank/DDBJ whole genome shotgun (WGS) entry which is preliminary data.</text>
</comment>